<proteinExistence type="predicted"/>
<protein>
    <submittedName>
        <fullName evidence="1">Uncharacterized protein</fullName>
    </submittedName>
</protein>
<gene>
    <name evidence="1" type="ORF">EYF80_014214</name>
</gene>
<evidence type="ECO:0000313" key="2">
    <source>
        <dbReference type="Proteomes" id="UP000314294"/>
    </source>
</evidence>
<dbReference type="AlphaFoldDB" id="A0A4Z2IC32"/>
<name>A0A4Z2IC32_9TELE</name>
<organism evidence="1 2">
    <name type="scientific">Liparis tanakae</name>
    <name type="common">Tanaka's snailfish</name>
    <dbReference type="NCBI Taxonomy" id="230148"/>
    <lineage>
        <taxon>Eukaryota</taxon>
        <taxon>Metazoa</taxon>
        <taxon>Chordata</taxon>
        <taxon>Craniata</taxon>
        <taxon>Vertebrata</taxon>
        <taxon>Euteleostomi</taxon>
        <taxon>Actinopterygii</taxon>
        <taxon>Neopterygii</taxon>
        <taxon>Teleostei</taxon>
        <taxon>Neoteleostei</taxon>
        <taxon>Acanthomorphata</taxon>
        <taxon>Eupercaria</taxon>
        <taxon>Perciformes</taxon>
        <taxon>Cottioidei</taxon>
        <taxon>Cottales</taxon>
        <taxon>Liparidae</taxon>
        <taxon>Liparis</taxon>
    </lineage>
</organism>
<dbReference type="EMBL" id="SRLO01000102">
    <property type="protein sequence ID" value="TNN75568.1"/>
    <property type="molecule type" value="Genomic_DNA"/>
</dbReference>
<dbReference type="Proteomes" id="UP000314294">
    <property type="component" value="Unassembled WGS sequence"/>
</dbReference>
<keyword evidence="2" id="KW-1185">Reference proteome</keyword>
<accession>A0A4Z2IC32</accession>
<reference evidence="1 2" key="1">
    <citation type="submission" date="2019-03" db="EMBL/GenBank/DDBJ databases">
        <title>First draft genome of Liparis tanakae, snailfish: a comprehensive survey of snailfish specific genes.</title>
        <authorList>
            <person name="Kim W."/>
            <person name="Song I."/>
            <person name="Jeong J.-H."/>
            <person name="Kim D."/>
            <person name="Kim S."/>
            <person name="Ryu S."/>
            <person name="Song J.Y."/>
            <person name="Lee S.K."/>
        </authorList>
    </citation>
    <scope>NUCLEOTIDE SEQUENCE [LARGE SCALE GENOMIC DNA]</scope>
    <source>
        <tissue evidence="1">Muscle</tissue>
    </source>
</reference>
<sequence length="208" mass="23540">MIQTFTIHQADGGREEEWAWHQQGHGIRPSQTDKLMVGRRRLTLPSAMAGQPSKVLGHLAAFTRQPYWLRTGHPYPTGFLEVESKCALDHKNSPLFDQRLKTIYKDGWRRGKMPVSGTARKSEFIVGPPEPGPFPGAQSPIGWVDACKPVKSTWRWAAKFLDRVTLCLTPRLKAELRQARPLLADKQRILSLSAHLSLSQPVLRMMNK</sequence>
<comment type="caution">
    <text evidence="1">The sequence shown here is derived from an EMBL/GenBank/DDBJ whole genome shotgun (WGS) entry which is preliminary data.</text>
</comment>
<evidence type="ECO:0000313" key="1">
    <source>
        <dbReference type="EMBL" id="TNN75568.1"/>
    </source>
</evidence>